<comment type="caution">
    <text evidence="2">The sequence shown here is derived from an EMBL/GenBank/DDBJ whole genome shotgun (WGS) entry which is preliminary data.</text>
</comment>
<protein>
    <submittedName>
        <fullName evidence="2">Uncharacterized protein</fullName>
    </submittedName>
</protein>
<dbReference type="KEGG" id="nau:109229101"/>
<proteinExistence type="predicted"/>
<evidence type="ECO:0000256" key="1">
    <source>
        <dbReference type="SAM" id="MobiDB-lite"/>
    </source>
</evidence>
<accession>A0A1J6I802</accession>
<feature type="compositionally biased region" description="Basic and acidic residues" evidence="1">
    <location>
        <begin position="79"/>
        <end position="104"/>
    </location>
</feature>
<keyword evidence="3" id="KW-1185">Reference proteome</keyword>
<dbReference type="AlphaFoldDB" id="A0A1J6I802"/>
<evidence type="ECO:0000313" key="2">
    <source>
        <dbReference type="EMBL" id="OIT00634.1"/>
    </source>
</evidence>
<dbReference type="Proteomes" id="UP000187609">
    <property type="component" value="Unassembled WGS sequence"/>
</dbReference>
<name>A0A1J6I802_NICAT</name>
<feature type="compositionally biased region" description="Basic and acidic residues" evidence="1">
    <location>
        <begin position="50"/>
        <end position="69"/>
    </location>
</feature>
<dbReference type="EMBL" id="MJEQ01037189">
    <property type="protein sequence ID" value="OIT00634.1"/>
    <property type="molecule type" value="Genomic_DNA"/>
</dbReference>
<dbReference type="Gramene" id="OIT00634">
    <property type="protein sequence ID" value="OIT00634"/>
    <property type="gene ID" value="A4A49_22197"/>
</dbReference>
<feature type="compositionally biased region" description="Low complexity" evidence="1">
    <location>
        <begin position="29"/>
        <end position="44"/>
    </location>
</feature>
<organism evidence="2 3">
    <name type="scientific">Nicotiana attenuata</name>
    <name type="common">Coyote tobacco</name>
    <dbReference type="NCBI Taxonomy" id="49451"/>
    <lineage>
        <taxon>Eukaryota</taxon>
        <taxon>Viridiplantae</taxon>
        <taxon>Streptophyta</taxon>
        <taxon>Embryophyta</taxon>
        <taxon>Tracheophyta</taxon>
        <taxon>Spermatophyta</taxon>
        <taxon>Magnoliopsida</taxon>
        <taxon>eudicotyledons</taxon>
        <taxon>Gunneridae</taxon>
        <taxon>Pentapetalae</taxon>
        <taxon>asterids</taxon>
        <taxon>lamiids</taxon>
        <taxon>Solanales</taxon>
        <taxon>Solanaceae</taxon>
        <taxon>Nicotianoideae</taxon>
        <taxon>Nicotianeae</taxon>
        <taxon>Nicotiana</taxon>
    </lineage>
</organism>
<sequence length="118" mass="12275">MGACASVPKGMRAEAMAAPPPEQPKEENTTTATTTTAPEVVEVTEGSDNAEPKEDKKVAEEKGADDKHQSLGSLLNESEAAKESAKDEKSSDSNAETKESKDEELPVSDAAVAQPSSS</sequence>
<feature type="region of interest" description="Disordered" evidence="1">
    <location>
        <begin position="1"/>
        <end position="118"/>
    </location>
</feature>
<evidence type="ECO:0000313" key="3">
    <source>
        <dbReference type="Proteomes" id="UP000187609"/>
    </source>
</evidence>
<dbReference type="OMA" id="HPKEENT"/>
<reference evidence="2" key="1">
    <citation type="submission" date="2016-11" db="EMBL/GenBank/DDBJ databases">
        <title>The genome of Nicotiana attenuata.</title>
        <authorList>
            <person name="Xu S."/>
            <person name="Brockmoeller T."/>
            <person name="Gaquerel E."/>
            <person name="Navarro A."/>
            <person name="Kuhl H."/>
            <person name="Gase K."/>
            <person name="Ling Z."/>
            <person name="Zhou W."/>
            <person name="Kreitzer C."/>
            <person name="Stanke M."/>
            <person name="Tang H."/>
            <person name="Lyons E."/>
            <person name="Pandey P."/>
            <person name="Pandey S.P."/>
            <person name="Timmermann B."/>
            <person name="Baldwin I.T."/>
        </authorList>
    </citation>
    <scope>NUCLEOTIDE SEQUENCE [LARGE SCALE GENOMIC DNA]</scope>
    <source>
        <strain evidence="2">UT</strain>
    </source>
</reference>
<gene>
    <name evidence="2" type="ORF">A4A49_22197</name>
</gene>